<dbReference type="EMBL" id="ML143435">
    <property type="protein sequence ID" value="TBU27154.1"/>
    <property type="molecule type" value="Genomic_DNA"/>
</dbReference>
<reference evidence="1" key="1">
    <citation type="submission" date="2019-01" db="EMBL/GenBank/DDBJ databases">
        <title>Draft genome sequences of three monokaryotic isolates of the white-rot basidiomycete fungus Dichomitus squalens.</title>
        <authorList>
            <consortium name="DOE Joint Genome Institute"/>
            <person name="Lopez S.C."/>
            <person name="Andreopoulos B."/>
            <person name="Pangilinan J."/>
            <person name="Lipzen A."/>
            <person name="Riley R."/>
            <person name="Ahrendt S."/>
            <person name="Ng V."/>
            <person name="Barry K."/>
            <person name="Daum C."/>
            <person name="Grigoriev I.V."/>
            <person name="Hilden K.S."/>
            <person name="Makela M.R."/>
            <person name="de Vries R.P."/>
        </authorList>
    </citation>
    <scope>NUCLEOTIDE SEQUENCE [LARGE SCALE GENOMIC DNA]</scope>
    <source>
        <strain evidence="1">OM18370.1</strain>
    </source>
</reference>
<accession>A0A4Q9MI40</accession>
<dbReference type="Proteomes" id="UP000292957">
    <property type="component" value="Unassembled WGS sequence"/>
</dbReference>
<name>A0A4Q9MI40_9APHY</name>
<organism evidence="1">
    <name type="scientific">Dichomitus squalens</name>
    <dbReference type="NCBI Taxonomy" id="114155"/>
    <lineage>
        <taxon>Eukaryota</taxon>
        <taxon>Fungi</taxon>
        <taxon>Dikarya</taxon>
        <taxon>Basidiomycota</taxon>
        <taxon>Agaricomycotina</taxon>
        <taxon>Agaricomycetes</taxon>
        <taxon>Polyporales</taxon>
        <taxon>Polyporaceae</taxon>
        <taxon>Dichomitus</taxon>
    </lineage>
</organism>
<dbReference type="AlphaFoldDB" id="A0A4Q9MI40"/>
<feature type="non-terminal residue" evidence="1">
    <location>
        <position position="1"/>
    </location>
</feature>
<gene>
    <name evidence="1" type="ORF">BD311DRAFT_760889</name>
</gene>
<protein>
    <submittedName>
        <fullName evidence="1">Uncharacterized protein</fullName>
    </submittedName>
</protein>
<proteinExistence type="predicted"/>
<sequence length="57" mass="6229">RTGIRPLPGWTSFVRTLAPGHPEFGRRFGRIGSGIGLLGGQFCPDQASFLWENNRGS</sequence>
<evidence type="ECO:0000313" key="1">
    <source>
        <dbReference type="EMBL" id="TBU27154.1"/>
    </source>
</evidence>